<dbReference type="AlphaFoldDB" id="A0A5N6V7B9"/>
<proteinExistence type="predicted"/>
<protein>
    <submittedName>
        <fullName evidence="2">Uncharacterized protein</fullName>
    </submittedName>
</protein>
<dbReference type="Proteomes" id="UP000326950">
    <property type="component" value="Unassembled WGS sequence"/>
</dbReference>
<accession>A0A5N6V7B9</accession>
<keyword evidence="1" id="KW-0472">Membrane</keyword>
<name>A0A5N6V7B9_ASPTM</name>
<gene>
    <name evidence="2" type="ORF">BDV40DRAFT_238602</name>
</gene>
<evidence type="ECO:0000256" key="1">
    <source>
        <dbReference type="SAM" id="Phobius"/>
    </source>
</evidence>
<evidence type="ECO:0000313" key="2">
    <source>
        <dbReference type="EMBL" id="KAE8166627.1"/>
    </source>
</evidence>
<reference evidence="2 3" key="1">
    <citation type="submission" date="2019-04" db="EMBL/GenBank/DDBJ databases">
        <title>Friends and foes A comparative genomics study of 23 Aspergillus species from section Flavi.</title>
        <authorList>
            <consortium name="DOE Joint Genome Institute"/>
            <person name="Kjaerbolling I."/>
            <person name="Vesth T."/>
            <person name="Frisvad J.C."/>
            <person name="Nybo J.L."/>
            <person name="Theobald S."/>
            <person name="Kildgaard S."/>
            <person name="Isbrandt T."/>
            <person name="Kuo A."/>
            <person name="Sato A."/>
            <person name="Lyhne E.K."/>
            <person name="Kogle M.E."/>
            <person name="Wiebenga A."/>
            <person name="Kun R.S."/>
            <person name="Lubbers R.J."/>
            <person name="Makela M.R."/>
            <person name="Barry K."/>
            <person name="Chovatia M."/>
            <person name="Clum A."/>
            <person name="Daum C."/>
            <person name="Haridas S."/>
            <person name="He G."/>
            <person name="LaButti K."/>
            <person name="Lipzen A."/>
            <person name="Mondo S."/>
            <person name="Riley R."/>
            <person name="Salamov A."/>
            <person name="Simmons B.A."/>
            <person name="Magnuson J.K."/>
            <person name="Henrissat B."/>
            <person name="Mortensen U.H."/>
            <person name="Larsen T.O."/>
            <person name="Devries R.P."/>
            <person name="Grigoriev I.V."/>
            <person name="Machida M."/>
            <person name="Baker S.E."/>
            <person name="Andersen M.R."/>
        </authorList>
    </citation>
    <scope>NUCLEOTIDE SEQUENCE [LARGE SCALE GENOMIC DNA]</scope>
    <source>
        <strain evidence="2 3">CBS 117626</strain>
    </source>
</reference>
<dbReference type="EMBL" id="ML738593">
    <property type="protein sequence ID" value="KAE8166627.1"/>
    <property type="molecule type" value="Genomic_DNA"/>
</dbReference>
<organism evidence="2 3">
    <name type="scientific">Aspergillus tamarii</name>
    <dbReference type="NCBI Taxonomy" id="41984"/>
    <lineage>
        <taxon>Eukaryota</taxon>
        <taxon>Fungi</taxon>
        <taxon>Dikarya</taxon>
        <taxon>Ascomycota</taxon>
        <taxon>Pezizomycotina</taxon>
        <taxon>Eurotiomycetes</taxon>
        <taxon>Eurotiomycetidae</taxon>
        <taxon>Eurotiales</taxon>
        <taxon>Aspergillaceae</taxon>
        <taxon>Aspergillus</taxon>
        <taxon>Aspergillus subgen. Circumdati</taxon>
    </lineage>
</organism>
<sequence>MSPWTSIVFESSRHLHFFFISIQSFGLSVAHARYSCFARMKIYFLCSWIFLLCDALRQNIYIEWNSSTLATYQIGNALNNMTQVETPRIVWPCPIACFLIRIRDKMGDLQSLAILN</sequence>
<feature type="transmembrane region" description="Helical" evidence="1">
    <location>
        <begin position="15"/>
        <end position="34"/>
    </location>
</feature>
<evidence type="ECO:0000313" key="3">
    <source>
        <dbReference type="Proteomes" id="UP000326950"/>
    </source>
</evidence>
<keyword evidence="1" id="KW-1133">Transmembrane helix</keyword>
<keyword evidence="3" id="KW-1185">Reference proteome</keyword>
<keyword evidence="1" id="KW-0812">Transmembrane</keyword>